<dbReference type="AlphaFoldDB" id="A0A816J645"/>
<dbReference type="EMBL" id="HG994373">
    <property type="protein sequence ID" value="CAF1757364.1"/>
    <property type="molecule type" value="Genomic_DNA"/>
</dbReference>
<proteinExistence type="predicted"/>
<dbReference type="Proteomes" id="UP001295469">
    <property type="component" value="Chromosome C09"/>
</dbReference>
<organism evidence="1">
    <name type="scientific">Brassica napus</name>
    <name type="common">Rape</name>
    <dbReference type="NCBI Taxonomy" id="3708"/>
    <lineage>
        <taxon>Eukaryota</taxon>
        <taxon>Viridiplantae</taxon>
        <taxon>Streptophyta</taxon>
        <taxon>Embryophyta</taxon>
        <taxon>Tracheophyta</taxon>
        <taxon>Spermatophyta</taxon>
        <taxon>Magnoliopsida</taxon>
        <taxon>eudicotyledons</taxon>
        <taxon>Gunneridae</taxon>
        <taxon>Pentapetalae</taxon>
        <taxon>rosids</taxon>
        <taxon>malvids</taxon>
        <taxon>Brassicales</taxon>
        <taxon>Brassicaceae</taxon>
        <taxon>Brassiceae</taxon>
        <taxon>Brassica</taxon>
    </lineage>
</organism>
<evidence type="ECO:0000313" key="1">
    <source>
        <dbReference type="EMBL" id="CAF1757364.1"/>
    </source>
</evidence>
<name>A0A816J645_BRANA</name>
<gene>
    <name evidence="1" type="ORF">DARMORV10_C09P43460.1</name>
</gene>
<sequence>MGFSCCFRRAGDVALANHRDRDSDWGGQIGHYLELSCRISTAVSQTPAEFRRRFAV</sequence>
<reference evidence="1" key="1">
    <citation type="submission" date="2021-01" db="EMBL/GenBank/DDBJ databases">
        <authorList>
            <consortium name="Genoscope - CEA"/>
            <person name="William W."/>
        </authorList>
    </citation>
    <scope>NUCLEOTIDE SEQUENCE</scope>
</reference>
<protein>
    <submittedName>
        <fullName evidence="1">(rape) hypothetical protein</fullName>
    </submittedName>
</protein>
<accession>A0A816J645</accession>